<feature type="chain" id="PRO_5013217928" evidence="5">
    <location>
        <begin position="22"/>
        <end position="179"/>
    </location>
</feature>
<evidence type="ECO:0000256" key="4">
    <source>
        <dbReference type="ARBA" id="ARBA00022807"/>
    </source>
</evidence>
<feature type="signal peptide" evidence="5">
    <location>
        <begin position="1"/>
        <end position="21"/>
    </location>
</feature>
<gene>
    <name evidence="7" type="ORF">B7P33_00815</name>
</gene>
<keyword evidence="4" id="KW-0788">Thiol protease</keyword>
<dbReference type="PROSITE" id="PS51935">
    <property type="entry name" value="NLPC_P60"/>
    <property type="match status" value="1"/>
</dbReference>
<protein>
    <submittedName>
        <fullName evidence="7">Hydrolase</fullName>
    </submittedName>
</protein>
<evidence type="ECO:0000256" key="1">
    <source>
        <dbReference type="ARBA" id="ARBA00007074"/>
    </source>
</evidence>
<evidence type="ECO:0000256" key="5">
    <source>
        <dbReference type="SAM" id="SignalP"/>
    </source>
</evidence>
<comment type="caution">
    <text evidence="7">The sequence shown here is derived from an EMBL/GenBank/DDBJ whole genome shotgun (WGS) entry which is preliminary data.</text>
</comment>
<dbReference type="InterPro" id="IPR051202">
    <property type="entry name" value="Peptidase_C40"/>
</dbReference>
<accession>A0A2A4GD15</accession>
<dbReference type="RefSeq" id="WP_097441400.1">
    <property type="nucleotide sequence ID" value="NZ_NBWU01000001.1"/>
</dbReference>
<dbReference type="PROSITE" id="PS51257">
    <property type="entry name" value="PROKAR_LIPOPROTEIN"/>
    <property type="match status" value="1"/>
</dbReference>
<dbReference type="AlphaFoldDB" id="A0A2A4GD15"/>
<dbReference type="PANTHER" id="PTHR47053">
    <property type="entry name" value="MUREIN DD-ENDOPEPTIDASE MEPH-RELATED"/>
    <property type="match status" value="1"/>
</dbReference>
<organism evidence="7 8">
    <name type="scientific">Sediminicola luteus</name>
    <dbReference type="NCBI Taxonomy" id="319238"/>
    <lineage>
        <taxon>Bacteria</taxon>
        <taxon>Pseudomonadati</taxon>
        <taxon>Bacteroidota</taxon>
        <taxon>Flavobacteriia</taxon>
        <taxon>Flavobacteriales</taxon>
        <taxon>Flavobacteriaceae</taxon>
        <taxon>Sediminicola</taxon>
    </lineage>
</organism>
<keyword evidence="5" id="KW-0732">Signal</keyword>
<dbReference type="Gene3D" id="3.90.1720.10">
    <property type="entry name" value="endopeptidase domain like (from Nostoc punctiforme)"/>
    <property type="match status" value="1"/>
</dbReference>
<dbReference type="PANTHER" id="PTHR47053:SF1">
    <property type="entry name" value="MUREIN DD-ENDOPEPTIDASE MEPH-RELATED"/>
    <property type="match status" value="1"/>
</dbReference>
<comment type="similarity">
    <text evidence="1">Belongs to the peptidase C40 family.</text>
</comment>
<name>A0A2A4GD15_9FLAO</name>
<reference evidence="7 8" key="1">
    <citation type="submission" date="2017-04" db="EMBL/GenBank/DDBJ databases">
        <title>A new member of the family Flavobacteriaceae isolated from ascidians.</title>
        <authorList>
            <person name="Chen L."/>
        </authorList>
    </citation>
    <scope>NUCLEOTIDE SEQUENCE [LARGE SCALE GENOMIC DNA]</scope>
    <source>
        <strain evidence="7 8">HQA918</strain>
    </source>
</reference>
<evidence type="ECO:0000259" key="6">
    <source>
        <dbReference type="PROSITE" id="PS51935"/>
    </source>
</evidence>
<feature type="domain" description="NlpC/P60" evidence="6">
    <location>
        <begin position="54"/>
        <end position="179"/>
    </location>
</feature>
<dbReference type="GO" id="GO:0006508">
    <property type="term" value="P:proteolysis"/>
    <property type="evidence" value="ECO:0007669"/>
    <property type="project" value="UniProtKB-KW"/>
</dbReference>
<dbReference type="SUPFAM" id="SSF54001">
    <property type="entry name" value="Cysteine proteinases"/>
    <property type="match status" value="1"/>
</dbReference>
<keyword evidence="2" id="KW-0645">Protease</keyword>
<proteinExistence type="inferred from homology"/>
<keyword evidence="3 7" id="KW-0378">Hydrolase</keyword>
<dbReference type="OrthoDB" id="9807055at2"/>
<dbReference type="Proteomes" id="UP000219559">
    <property type="component" value="Unassembled WGS sequence"/>
</dbReference>
<keyword evidence="8" id="KW-1185">Reference proteome</keyword>
<dbReference type="GO" id="GO:0008234">
    <property type="term" value="F:cysteine-type peptidase activity"/>
    <property type="evidence" value="ECO:0007669"/>
    <property type="project" value="UniProtKB-KW"/>
</dbReference>
<dbReference type="InterPro" id="IPR038765">
    <property type="entry name" value="Papain-like_cys_pep_sf"/>
</dbReference>
<evidence type="ECO:0000313" key="7">
    <source>
        <dbReference type="EMBL" id="PCE65874.1"/>
    </source>
</evidence>
<evidence type="ECO:0000256" key="3">
    <source>
        <dbReference type="ARBA" id="ARBA00022801"/>
    </source>
</evidence>
<evidence type="ECO:0000313" key="8">
    <source>
        <dbReference type="Proteomes" id="UP000219559"/>
    </source>
</evidence>
<dbReference type="InterPro" id="IPR000064">
    <property type="entry name" value="NLP_P60_dom"/>
</dbReference>
<evidence type="ECO:0000256" key="2">
    <source>
        <dbReference type="ARBA" id="ARBA00022670"/>
    </source>
</evidence>
<sequence length="179" mass="19762">MTKRFWLLCLSLLLVGCFAKKKTTYAKPRKVHVAGDGVDTAGHPESSTSKDLNRTEADLIVDSALAYSGTRYRYGGTTKKGMDCSGLVYVAFQENGEQLPRVSRDMAQEGRKIGLNKVEKGDLLFFATQGSRINHVGLVVSVRGKDIRFIHSTSSRGVIVSSIREGYWSRAFVKAKKVL</sequence>
<dbReference type="Pfam" id="PF00877">
    <property type="entry name" value="NLPC_P60"/>
    <property type="match status" value="1"/>
</dbReference>
<dbReference type="EMBL" id="NBWU01000001">
    <property type="protein sequence ID" value="PCE65874.1"/>
    <property type="molecule type" value="Genomic_DNA"/>
</dbReference>